<dbReference type="Proteomes" id="UP000537890">
    <property type="component" value="Unassembled WGS sequence"/>
</dbReference>
<proteinExistence type="predicted"/>
<name>A0A7Z0SD97_9GAMM</name>
<evidence type="ECO:0000313" key="3">
    <source>
        <dbReference type="Proteomes" id="UP000537890"/>
    </source>
</evidence>
<comment type="caution">
    <text evidence="2">The sequence shown here is derived from an EMBL/GenBank/DDBJ whole genome shotgun (WGS) entry which is preliminary data.</text>
</comment>
<organism evidence="2 3">
    <name type="scientific">Candidatus Methanofishera endochildressiae</name>
    <dbReference type="NCBI Taxonomy" id="2738884"/>
    <lineage>
        <taxon>Bacteria</taxon>
        <taxon>Pseudomonadati</taxon>
        <taxon>Pseudomonadota</taxon>
        <taxon>Gammaproteobacteria</taxon>
        <taxon>Candidatus Methanofishera</taxon>
    </lineage>
</organism>
<reference evidence="2 3" key="1">
    <citation type="submission" date="2020-05" db="EMBL/GenBank/DDBJ databases">
        <title>Horizontal transmission and recombination maintain forever young bacterial symbiont genomes.</title>
        <authorList>
            <person name="Russell S.L."/>
            <person name="Pepper-Tunick E."/>
            <person name="Svedberg J."/>
            <person name="Byrne A."/>
            <person name="Ruelas Castillo J."/>
            <person name="Vollmers C."/>
            <person name="Beinart R.A."/>
            <person name="Corbett-Detig R."/>
        </authorList>
    </citation>
    <scope>NUCLEOTIDE SEQUENCE [LARGE SCALE GENOMIC DNA]</scope>
    <source>
        <strain evidence="2">4727-3</strain>
    </source>
</reference>
<sequence>MKYKGGNVYEEEQTTQWPKEKVQKDNIRSTKPTYKTKDYVTLTPAKVDIKHKSINQSINTDILLVQTAKDQMHSIGVNYIHASTYHFK</sequence>
<evidence type="ECO:0000256" key="1">
    <source>
        <dbReference type="SAM" id="MobiDB-lite"/>
    </source>
</evidence>
<protein>
    <submittedName>
        <fullName evidence="2">Uncharacterized protein</fullName>
    </submittedName>
</protein>
<accession>A0A7Z0SD97</accession>
<dbReference type="AlphaFoldDB" id="A0A7Z0SD97"/>
<dbReference type="EMBL" id="JACCHS010000017">
    <property type="protein sequence ID" value="NYT46569.1"/>
    <property type="molecule type" value="Genomic_DNA"/>
</dbReference>
<feature type="region of interest" description="Disordered" evidence="1">
    <location>
        <begin position="1"/>
        <end position="23"/>
    </location>
</feature>
<evidence type="ECO:0000313" key="2">
    <source>
        <dbReference type="EMBL" id="NYT46569.1"/>
    </source>
</evidence>
<gene>
    <name evidence="2" type="ORF">H0A75_01635</name>
</gene>